<evidence type="ECO:0000256" key="2">
    <source>
        <dbReference type="ARBA" id="ARBA00004604"/>
    </source>
</evidence>
<protein>
    <recommendedName>
        <fullName evidence="8">Fascin-like domain-containing protein</fullName>
    </recommendedName>
</protein>
<keyword evidence="4" id="KW-0963">Cytoplasm</keyword>
<dbReference type="CDD" id="cd23339">
    <property type="entry name" value="beta-trefoil_FSCN_fungal_FRG1-like"/>
    <property type="match status" value="1"/>
</dbReference>
<dbReference type="EMBL" id="MCGR01000078">
    <property type="protein sequence ID" value="ORY58685.1"/>
    <property type="molecule type" value="Genomic_DNA"/>
</dbReference>
<comment type="subcellular location">
    <subcellularLocation>
        <location evidence="1">Cytoplasm</location>
    </subcellularLocation>
    <subcellularLocation>
        <location evidence="2">Nucleus</location>
        <location evidence="2">Nucleolus</location>
    </subcellularLocation>
</comment>
<evidence type="ECO:0000256" key="1">
    <source>
        <dbReference type="ARBA" id="ARBA00004496"/>
    </source>
</evidence>
<dbReference type="InterPro" id="IPR010414">
    <property type="entry name" value="FRG1"/>
</dbReference>
<dbReference type="GO" id="GO:0030674">
    <property type="term" value="F:protein-macromolecule adaptor activity"/>
    <property type="evidence" value="ECO:0007669"/>
    <property type="project" value="InterPro"/>
</dbReference>
<dbReference type="GO" id="GO:0005737">
    <property type="term" value="C:cytoplasm"/>
    <property type="evidence" value="ECO:0007669"/>
    <property type="project" value="UniProtKB-SubCell"/>
</dbReference>
<dbReference type="FunCoup" id="A0A1Y2DIN6">
    <property type="interactions" value="388"/>
</dbReference>
<dbReference type="GO" id="GO:0051015">
    <property type="term" value="F:actin filament binding"/>
    <property type="evidence" value="ECO:0007669"/>
    <property type="project" value="InterPro"/>
</dbReference>
<dbReference type="GO" id="GO:0005730">
    <property type="term" value="C:nucleolus"/>
    <property type="evidence" value="ECO:0007669"/>
    <property type="project" value="UniProtKB-SubCell"/>
</dbReference>
<dbReference type="SUPFAM" id="SSF50405">
    <property type="entry name" value="Actin-crosslinking proteins"/>
    <property type="match status" value="1"/>
</dbReference>
<reference evidence="9 10" key="1">
    <citation type="submission" date="2016-07" db="EMBL/GenBank/DDBJ databases">
        <title>Pervasive Adenine N6-methylation of Active Genes in Fungi.</title>
        <authorList>
            <consortium name="DOE Joint Genome Institute"/>
            <person name="Mondo S.J."/>
            <person name="Dannebaum R.O."/>
            <person name="Kuo R.C."/>
            <person name="Labutti K."/>
            <person name="Haridas S."/>
            <person name="Kuo A."/>
            <person name="Salamov A."/>
            <person name="Ahrendt S.R."/>
            <person name="Lipzen A."/>
            <person name="Sullivan W."/>
            <person name="Andreopoulos W.B."/>
            <person name="Clum A."/>
            <person name="Lindquist E."/>
            <person name="Daum C."/>
            <person name="Ramamoorthy G.K."/>
            <person name="Gryganskyi A."/>
            <person name="Culley D."/>
            <person name="Magnuson J.K."/>
            <person name="James T.Y."/>
            <person name="O'Malley M.A."/>
            <person name="Stajich J.E."/>
            <person name="Spatafora J.W."/>
            <person name="Visel A."/>
            <person name="Grigoriev I.V."/>
        </authorList>
    </citation>
    <scope>NUCLEOTIDE SEQUENCE [LARGE SCALE GENOMIC DNA]</scope>
    <source>
        <strain evidence="9 10">62-1032</strain>
    </source>
</reference>
<evidence type="ECO:0000256" key="4">
    <source>
        <dbReference type="ARBA" id="ARBA00022490"/>
    </source>
</evidence>
<evidence type="ECO:0000256" key="5">
    <source>
        <dbReference type="ARBA" id="ARBA00023203"/>
    </source>
</evidence>
<accession>A0A1Y2DIN6</accession>
<dbReference type="PANTHER" id="PTHR12928">
    <property type="entry name" value="FRG1 PROTEIN"/>
    <property type="match status" value="1"/>
</dbReference>
<gene>
    <name evidence="9" type="ORF">BCR35DRAFT_295832</name>
</gene>
<dbReference type="InterPro" id="IPR022768">
    <property type="entry name" value="Fascin-like_dom"/>
</dbReference>
<comment type="caution">
    <text evidence="9">The sequence shown here is derived from an EMBL/GenBank/DDBJ whole genome shotgun (WGS) entry which is preliminary data.</text>
</comment>
<dbReference type="InterPro" id="IPR008999">
    <property type="entry name" value="Actin-crosslinking"/>
</dbReference>
<dbReference type="STRING" id="106004.A0A1Y2DIN6"/>
<dbReference type="Pfam" id="PF06268">
    <property type="entry name" value="Fascin"/>
    <property type="match status" value="1"/>
</dbReference>
<dbReference type="Pfam" id="PF06229">
    <property type="entry name" value="FRG1"/>
    <property type="match status" value="1"/>
</dbReference>
<evidence type="ECO:0000256" key="6">
    <source>
        <dbReference type="ARBA" id="ARBA00023242"/>
    </source>
</evidence>
<dbReference type="Proteomes" id="UP000193467">
    <property type="component" value="Unassembled WGS sequence"/>
</dbReference>
<evidence type="ECO:0000313" key="9">
    <source>
        <dbReference type="EMBL" id="ORY58685.1"/>
    </source>
</evidence>
<evidence type="ECO:0000256" key="3">
    <source>
        <dbReference type="ARBA" id="ARBA00010878"/>
    </source>
</evidence>
<keyword evidence="5" id="KW-0009">Actin-binding</keyword>
<evidence type="ECO:0000256" key="7">
    <source>
        <dbReference type="SAM" id="MobiDB-lite"/>
    </source>
</evidence>
<dbReference type="Gene3D" id="2.80.10.50">
    <property type="match status" value="1"/>
</dbReference>
<proteinExistence type="inferred from homology"/>
<dbReference type="AlphaFoldDB" id="A0A1Y2DIN6"/>
<dbReference type="OrthoDB" id="5539371at2759"/>
<dbReference type="InParanoid" id="A0A1Y2DIN6"/>
<keyword evidence="6" id="KW-0539">Nucleus</keyword>
<feature type="domain" description="Fascin-like" evidence="8">
    <location>
        <begin position="124"/>
        <end position="210"/>
    </location>
</feature>
<dbReference type="PANTHER" id="PTHR12928:SF0">
    <property type="entry name" value="FSHD REGION GENE 1"/>
    <property type="match status" value="1"/>
</dbReference>
<sequence>MGKLTFKGEAPKKKKKKVKSVSTPQEEEEELSGWMSIPSASLALGPTYLTLPSTSLTAQPICLALQPTTGKIYPFPIPPSSSAALAASAAAGLEQEELEAIVEAEAGSEGPSDVNHVWVCTRIPDTMNTVTFRSGSGKFLAVDELGVVSAEREARGVQEEFTLEEAKEGRGLVVIKSSYGKYLSVDVLAGGKMELRADENEEGETERWRVWMQGEYLAKAKKQLMERSGVKAAVANDGLTIVGDVGAAEKDLIQKYQARGQGRYVGSAEDKKELKRARNEGKLGEAMLERRVKLKSDRYC</sequence>
<evidence type="ECO:0000259" key="8">
    <source>
        <dbReference type="Pfam" id="PF06268"/>
    </source>
</evidence>
<evidence type="ECO:0000313" key="10">
    <source>
        <dbReference type="Proteomes" id="UP000193467"/>
    </source>
</evidence>
<dbReference type="GO" id="GO:0071013">
    <property type="term" value="C:catalytic step 2 spliceosome"/>
    <property type="evidence" value="ECO:0007669"/>
    <property type="project" value="TreeGrafter"/>
</dbReference>
<keyword evidence="10" id="KW-1185">Reference proteome</keyword>
<organism evidence="9 10">
    <name type="scientific">Leucosporidium creatinivorum</name>
    <dbReference type="NCBI Taxonomy" id="106004"/>
    <lineage>
        <taxon>Eukaryota</taxon>
        <taxon>Fungi</taxon>
        <taxon>Dikarya</taxon>
        <taxon>Basidiomycota</taxon>
        <taxon>Pucciniomycotina</taxon>
        <taxon>Microbotryomycetes</taxon>
        <taxon>Leucosporidiales</taxon>
        <taxon>Leucosporidium</taxon>
    </lineage>
</organism>
<name>A0A1Y2DIN6_9BASI</name>
<feature type="region of interest" description="Disordered" evidence="7">
    <location>
        <begin position="1"/>
        <end position="32"/>
    </location>
</feature>
<comment type="similarity">
    <text evidence="3">Belongs to the FRG1 family.</text>
</comment>